<organism evidence="6">
    <name type="scientific">Ignavibacterium album</name>
    <dbReference type="NCBI Taxonomy" id="591197"/>
    <lineage>
        <taxon>Bacteria</taxon>
        <taxon>Pseudomonadati</taxon>
        <taxon>Ignavibacteriota</taxon>
        <taxon>Ignavibacteria</taxon>
        <taxon>Ignavibacteriales</taxon>
        <taxon>Ignavibacteriaceae</taxon>
        <taxon>Ignavibacterium</taxon>
    </lineage>
</organism>
<name>A0A832G664_9BACT</name>
<dbReference type="CDD" id="cd01275">
    <property type="entry name" value="FHIT"/>
    <property type="match status" value="1"/>
</dbReference>
<evidence type="ECO:0000256" key="4">
    <source>
        <dbReference type="PROSITE-ProRule" id="PRU00464"/>
    </source>
</evidence>
<proteinExistence type="predicted"/>
<feature type="binding site" evidence="3">
    <location>
        <position position="54"/>
    </location>
    <ligand>
        <name>substrate</name>
    </ligand>
</feature>
<accession>A0A832G664</accession>
<keyword evidence="1" id="KW-0547">Nucleotide-binding</keyword>
<dbReference type="PANTHER" id="PTHR42997:SF1">
    <property type="entry name" value="AP-4-A PHOSPHORYLASE"/>
    <property type="match status" value="1"/>
</dbReference>
<dbReference type="InterPro" id="IPR052908">
    <property type="entry name" value="AP-4-A_phosphorylase"/>
</dbReference>
<evidence type="ECO:0000256" key="3">
    <source>
        <dbReference type="PIRSR" id="PIRSR639383-2"/>
    </source>
</evidence>
<feature type="binding site" evidence="3">
    <location>
        <position position="126"/>
    </location>
    <ligand>
        <name>substrate</name>
    </ligand>
</feature>
<dbReference type="GO" id="GO:0000166">
    <property type="term" value="F:nucleotide binding"/>
    <property type="evidence" value="ECO:0007669"/>
    <property type="project" value="UniProtKB-KW"/>
</dbReference>
<dbReference type="SUPFAM" id="SSF54197">
    <property type="entry name" value="HIT-like"/>
    <property type="match status" value="1"/>
</dbReference>
<dbReference type="InterPro" id="IPR011146">
    <property type="entry name" value="HIT-like"/>
</dbReference>
<dbReference type="InterPro" id="IPR036265">
    <property type="entry name" value="HIT-like_sf"/>
</dbReference>
<dbReference type="EMBL" id="DSVI01000004">
    <property type="protein sequence ID" value="HGT46916.1"/>
    <property type="molecule type" value="Genomic_DNA"/>
</dbReference>
<dbReference type="AlphaFoldDB" id="A0A832G664"/>
<dbReference type="InterPro" id="IPR039383">
    <property type="entry name" value="FHIT"/>
</dbReference>
<dbReference type="GO" id="GO:0003824">
    <property type="term" value="F:catalytic activity"/>
    <property type="evidence" value="ECO:0007669"/>
    <property type="project" value="InterPro"/>
</dbReference>
<evidence type="ECO:0000256" key="1">
    <source>
        <dbReference type="ARBA" id="ARBA00022741"/>
    </source>
</evidence>
<evidence type="ECO:0000259" key="5">
    <source>
        <dbReference type="PROSITE" id="PS51084"/>
    </source>
</evidence>
<evidence type="ECO:0000313" key="6">
    <source>
        <dbReference type="EMBL" id="HGT46916.1"/>
    </source>
</evidence>
<feature type="short sequence motif" description="Histidine triad motif" evidence="4">
    <location>
        <begin position="122"/>
        <end position="126"/>
    </location>
</feature>
<dbReference type="PANTHER" id="PTHR42997">
    <property type="entry name" value="HIT FAMILY HYDROLASE"/>
    <property type="match status" value="1"/>
</dbReference>
<dbReference type="PROSITE" id="PS51084">
    <property type="entry name" value="HIT_2"/>
    <property type="match status" value="1"/>
</dbReference>
<sequence length="165" mass="18972">MEKLWSPWRSKYIESFKSDEDKSKCIFCQMVDLNPFDKDNLLVHQGKLAFIVLNLYPYNNGHLMIVPKRHTNDFPGLTKDELSECMELLQKSEIALRKVLSPHGFNIGANIGRVSGAGIEEHIHLHIVPRWNGDTNFMPVIGEVKVISQDLLETKLKLIEVFKEL</sequence>
<dbReference type="Pfam" id="PF01230">
    <property type="entry name" value="HIT"/>
    <property type="match status" value="1"/>
</dbReference>
<evidence type="ECO:0000256" key="2">
    <source>
        <dbReference type="PIRSR" id="PIRSR639383-1"/>
    </source>
</evidence>
<feature type="domain" description="HIT" evidence="5">
    <location>
        <begin position="26"/>
        <end position="137"/>
    </location>
</feature>
<feature type="active site" description="Tele-AMP-histidine intermediate" evidence="2">
    <location>
        <position position="124"/>
    </location>
</feature>
<dbReference type="Gene3D" id="3.30.428.10">
    <property type="entry name" value="HIT-like"/>
    <property type="match status" value="1"/>
</dbReference>
<gene>
    <name evidence="6" type="ORF">ENS56_02665</name>
</gene>
<comment type="caution">
    <text evidence="6">The sequence shown here is derived from an EMBL/GenBank/DDBJ whole genome shotgun (WGS) entry which is preliminary data.</text>
</comment>
<reference evidence="6" key="1">
    <citation type="journal article" date="2020" name="mSystems">
        <title>Genome- and Community-Level Interaction Insights into Carbon Utilization and Element Cycling Functions of Hydrothermarchaeota in Hydrothermal Sediment.</title>
        <authorList>
            <person name="Zhou Z."/>
            <person name="Liu Y."/>
            <person name="Xu W."/>
            <person name="Pan J."/>
            <person name="Luo Z.H."/>
            <person name="Li M."/>
        </authorList>
    </citation>
    <scope>NUCLEOTIDE SEQUENCE [LARGE SCALE GENOMIC DNA]</scope>
    <source>
        <strain evidence="6">SpSt-500</strain>
    </source>
</reference>
<protein>
    <submittedName>
        <fullName evidence="6">HIT domain-containing protein</fullName>
    </submittedName>
</protein>